<evidence type="ECO:0000313" key="1">
    <source>
        <dbReference type="EMBL" id="MFC4766689.1"/>
    </source>
</evidence>
<sequence>MSGQYQVRQEDQQIAKKGIPTTLGLRERVRNVEGYYSQYGHQNAQRLVPIQSFLQKEKAINPVSAGMVLVIIPAEAAVVNCTP</sequence>
<gene>
    <name evidence="1" type="ORF">ACFO8Q_04770</name>
</gene>
<comment type="caution">
    <text evidence="1">The sequence shown here is derived from an EMBL/GenBank/DDBJ whole genome shotgun (WGS) entry which is preliminary data.</text>
</comment>
<reference evidence="2" key="1">
    <citation type="journal article" date="2019" name="Int. J. Syst. Evol. Microbiol.">
        <title>The Global Catalogue of Microorganisms (GCM) 10K type strain sequencing project: providing services to taxonomists for standard genome sequencing and annotation.</title>
        <authorList>
            <consortium name="The Broad Institute Genomics Platform"/>
            <consortium name="The Broad Institute Genome Sequencing Center for Infectious Disease"/>
            <person name="Wu L."/>
            <person name="Ma J."/>
        </authorList>
    </citation>
    <scope>NUCLEOTIDE SEQUENCE [LARGE SCALE GENOMIC DNA]</scope>
    <source>
        <strain evidence="2">WYCCWR 12678</strain>
    </source>
</reference>
<name>A0ABV9PYU8_9BACL</name>
<protein>
    <submittedName>
        <fullName evidence="1">Uncharacterized protein</fullName>
    </submittedName>
</protein>
<organism evidence="1 2">
    <name type="scientific">Effusibacillus consociatus</name>
    <dbReference type="NCBI Taxonomy" id="1117041"/>
    <lineage>
        <taxon>Bacteria</taxon>
        <taxon>Bacillati</taxon>
        <taxon>Bacillota</taxon>
        <taxon>Bacilli</taxon>
        <taxon>Bacillales</taxon>
        <taxon>Alicyclobacillaceae</taxon>
        <taxon>Effusibacillus</taxon>
    </lineage>
</organism>
<dbReference type="EMBL" id="JBHSHC010000028">
    <property type="protein sequence ID" value="MFC4766689.1"/>
    <property type="molecule type" value="Genomic_DNA"/>
</dbReference>
<dbReference type="Proteomes" id="UP001596002">
    <property type="component" value="Unassembled WGS sequence"/>
</dbReference>
<keyword evidence="2" id="KW-1185">Reference proteome</keyword>
<dbReference type="RefSeq" id="WP_380024615.1">
    <property type="nucleotide sequence ID" value="NZ_JBHSHC010000028.1"/>
</dbReference>
<evidence type="ECO:0000313" key="2">
    <source>
        <dbReference type="Proteomes" id="UP001596002"/>
    </source>
</evidence>
<accession>A0ABV9PYU8</accession>
<proteinExistence type="predicted"/>